<evidence type="ECO:0000313" key="3">
    <source>
        <dbReference type="EMBL" id="MCG7323145.1"/>
    </source>
</evidence>
<feature type="transmembrane region" description="Helical" evidence="2">
    <location>
        <begin position="258"/>
        <end position="286"/>
    </location>
</feature>
<dbReference type="RefSeq" id="WP_239265730.1">
    <property type="nucleotide sequence ID" value="NZ_JAKRCV010000060.1"/>
</dbReference>
<comment type="caution">
    <text evidence="3">The sequence shown here is derived from an EMBL/GenBank/DDBJ whole genome shotgun (WGS) entry which is preliminary data.</text>
</comment>
<sequence length="410" mass="43033">MSNDQWAAPGRDGEDRAGGSTPLPPPPPYDPTGEAPAPPAYQPGYAAPSGHPQQPGHEQPQGHGHGQQPGYGQPPAYGPPPAYGQGPAYGQAPPPGGYPSMAMVTNPGIVPLRPLFLGDILGAGFKILRFNPRATIGLSLALQLIGLLLIIPFVGWLLAGGVQRMGDLSDPDNGSSPLLNLVQVPSSLFASAATLVLCVVVSRAVIGERATIGEAWRELRPQIGRLLLFLLVTGLLWLAGLGLVALALYGLAQLDGALAVLGGLVLAPVFVFAYVRLGLATSALILERIGVIESLRRSWALSRGAFWRLFGIQLVTNLVVGFASGALMFPVTMIGMLAVFATSSDSPDSLASGFLVMMVIVGLAQVLIAAVTTPITSTVSTLLYIDQRIRREGLDVELARAVERRATQER</sequence>
<dbReference type="EMBL" id="JAKRCV010000060">
    <property type="protein sequence ID" value="MCG7323145.1"/>
    <property type="molecule type" value="Genomic_DNA"/>
</dbReference>
<reference evidence="3 4" key="1">
    <citation type="submission" date="2022-02" db="EMBL/GenBank/DDBJ databases">
        <title>Uncovering new skin microbiome diversity through culturing and metagenomics.</title>
        <authorList>
            <person name="Conlan S."/>
            <person name="Deming C."/>
            <person name="Nisc Comparative Sequencing Program N."/>
            <person name="Segre J.A."/>
        </authorList>
    </citation>
    <scope>NUCLEOTIDE SEQUENCE [LARGE SCALE GENOMIC DNA]</scope>
    <source>
        <strain evidence="3 4">ACRQZ</strain>
    </source>
</reference>
<evidence type="ECO:0000313" key="4">
    <source>
        <dbReference type="Proteomes" id="UP001521931"/>
    </source>
</evidence>
<gene>
    <name evidence="3" type="ORF">MHL29_14770</name>
</gene>
<feature type="region of interest" description="Disordered" evidence="1">
    <location>
        <begin position="1"/>
        <end position="92"/>
    </location>
</feature>
<feature type="transmembrane region" description="Helical" evidence="2">
    <location>
        <begin position="188"/>
        <end position="206"/>
    </location>
</feature>
<evidence type="ECO:0000256" key="2">
    <source>
        <dbReference type="SAM" id="Phobius"/>
    </source>
</evidence>
<dbReference type="Proteomes" id="UP001521931">
    <property type="component" value="Unassembled WGS sequence"/>
</dbReference>
<keyword evidence="2" id="KW-0472">Membrane</keyword>
<evidence type="ECO:0008006" key="5">
    <source>
        <dbReference type="Google" id="ProtNLM"/>
    </source>
</evidence>
<protein>
    <recommendedName>
        <fullName evidence="5">Glycerophosphoryl diester phosphodiesterase membrane domain-containing protein</fullName>
    </recommendedName>
</protein>
<keyword evidence="2" id="KW-1133">Transmembrane helix</keyword>
<feature type="transmembrane region" description="Helical" evidence="2">
    <location>
        <begin position="307"/>
        <end position="340"/>
    </location>
</feature>
<feature type="transmembrane region" description="Helical" evidence="2">
    <location>
        <begin position="226"/>
        <end position="252"/>
    </location>
</feature>
<feature type="transmembrane region" description="Helical" evidence="2">
    <location>
        <begin position="136"/>
        <end position="159"/>
    </location>
</feature>
<feature type="compositionally biased region" description="Pro residues" evidence="1">
    <location>
        <begin position="22"/>
        <end position="41"/>
    </location>
</feature>
<keyword evidence="4" id="KW-1185">Reference proteome</keyword>
<accession>A0ABS9Q5L0</accession>
<name>A0ABS9Q5L0_9MICO</name>
<feature type="transmembrane region" description="Helical" evidence="2">
    <location>
        <begin position="352"/>
        <end position="385"/>
    </location>
</feature>
<feature type="compositionally biased region" description="Low complexity" evidence="1">
    <location>
        <begin position="42"/>
        <end position="62"/>
    </location>
</feature>
<proteinExistence type="predicted"/>
<organism evidence="3 4">
    <name type="scientific">Arsenicicoccus bolidensis</name>
    <dbReference type="NCBI Taxonomy" id="229480"/>
    <lineage>
        <taxon>Bacteria</taxon>
        <taxon>Bacillati</taxon>
        <taxon>Actinomycetota</taxon>
        <taxon>Actinomycetes</taxon>
        <taxon>Micrococcales</taxon>
        <taxon>Intrasporangiaceae</taxon>
        <taxon>Arsenicicoccus</taxon>
    </lineage>
</organism>
<keyword evidence="2" id="KW-0812">Transmembrane</keyword>
<evidence type="ECO:0000256" key="1">
    <source>
        <dbReference type="SAM" id="MobiDB-lite"/>
    </source>
</evidence>